<keyword evidence="8" id="KW-1133">Transmembrane helix</keyword>
<keyword evidence="5" id="KW-0418">Kinase</keyword>
<dbReference type="InterPro" id="IPR004358">
    <property type="entry name" value="Sig_transdc_His_kin-like_C"/>
</dbReference>
<comment type="caution">
    <text evidence="10">The sequence shown here is derived from an EMBL/GenBank/DDBJ whole genome shotgun (WGS) entry which is preliminary data.</text>
</comment>
<feature type="transmembrane region" description="Helical" evidence="8">
    <location>
        <begin position="92"/>
        <end position="110"/>
    </location>
</feature>
<organism evidence="10 11">
    <name type="scientific">Mesobacillus zeae</name>
    <dbReference type="NCBI Taxonomy" id="1917180"/>
    <lineage>
        <taxon>Bacteria</taxon>
        <taxon>Bacillati</taxon>
        <taxon>Bacillota</taxon>
        <taxon>Bacilli</taxon>
        <taxon>Bacillales</taxon>
        <taxon>Bacillaceae</taxon>
        <taxon>Mesobacillus</taxon>
    </lineage>
</organism>
<dbReference type="SMART" id="SM00387">
    <property type="entry name" value="HATPase_c"/>
    <property type="match status" value="1"/>
</dbReference>
<protein>
    <recommendedName>
        <fullName evidence="2">histidine kinase</fullName>
        <ecNumber evidence="2">2.7.13.3</ecNumber>
    </recommendedName>
</protein>
<dbReference type="GO" id="GO:0004673">
    <property type="term" value="F:protein histidine kinase activity"/>
    <property type="evidence" value="ECO:0007669"/>
    <property type="project" value="UniProtKB-EC"/>
</dbReference>
<dbReference type="PRINTS" id="PR00344">
    <property type="entry name" value="BCTRLSENSOR"/>
</dbReference>
<evidence type="ECO:0000313" key="11">
    <source>
        <dbReference type="Proteomes" id="UP000265816"/>
    </source>
</evidence>
<dbReference type="OrthoDB" id="9792686at2"/>
<dbReference type="EC" id="2.7.13.3" evidence="2"/>
<dbReference type="GO" id="GO:0005524">
    <property type="term" value="F:ATP binding"/>
    <property type="evidence" value="ECO:0007669"/>
    <property type="project" value="UniProtKB-KW"/>
</dbReference>
<keyword evidence="6" id="KW-0067">ATP-binding</keyword>
<keyword evidence="4" id="KW-0547">Nucleotide-binding</keyword>
<evidence type="ECO:0000256" key="5">
    <source>
        <dbReference type="ARBA" id="ARBA00022777"/>
    </source>
</evidence>
<dbReference type="AlphaFoldDB" id="A0A398B566"/>
<keyword evidence="8" id="KW-0472">Membrane</keyword>
<keyword evidence="11" id="KW-1185">Reference proteome</keyword>
<dbReference type="Proteomes" id="UP000265816">
    <property type="component" value="Unassembled WGS sequence"/>
</dbReference>
<dbReference type="SUPFAM" id="SSF55874">
    <property type="entry name" value="ATPase domain of HSP90 chaperone/DNA topoisomerase II/histidine kinase"/>
    <property type="match status" value="1"/>
</dbReference>
<evidence type="ECO:0000256" key="1">
    <source>
        <dbReference type="ARBA" id="ARBA00000085"/>
    </source>
</evidence>
<dbReference type="Pfam" id="PF02518">
    <property type="entry name" value="HATPase_c"/>
    <property type="match status" value="1"/>
</dbReference>
<sequence>MAFFSHNINQDKIKRISVAATCIALAAQINMPIFVDGFILTLSVILLPVFLYFNDDLNPLTLTIGIAIASPFFRGLLLFITNNYAIGTIAQYIFTDIAFYLCYGCLYYFLYWHRAYRNDSSFFFTILLCDYISNILEVSLLLNFSNYSLSLFKILFLVALVRTLISCFIAFMYHYFTLMIRKKGHEQRYYHFLWSVSAVKSEVYFMNKNINEIERIMKNAYLLNKELSTENPSSENGNIALDIARDVHEVKKDYQNVIKGLGSYFEVENSSFMRLSEILKIVLMNSRSFIRERELDILITVKNQIDLQINNHYYLVSILSNIISNSIDAIGKQHGGSITVIVEDQGKQLLISFSDNGPGIASEIKEMIFQPGFSTKFNQNTGDIYRGIGLSHVKIIMEEQFGGNIKVVSEEGKGTIFFLTFNKEKLTTGEQ</sequence>
<evidence type="ECO:0000313" key="10">
    <source>
        <dbReference type="EMBL" id="RID84701.1"/>
    </source>
</evidence>
<gene>
    <name evidence="10" type="ORF">D1970_12530</name>
</gene>
<dbReference type="Gene3D" id="3.30.565.10">
    <property type="entry name" value="Histidine kinase-like ATPase, C-terminal domain"/>
    <property type="match status" value="1"/>
</dbReference>
<dbReference type="GO" id="GO:0000160">
    <property type="term" value="P:phosphorelay signal transduction system"/>
    <property type="evidence" value="ECO:0007669"/>
    <property type="project" value="UniProtKB-KW"/>
</dbReference>
<dbReference type="InterPro" id="IPR003594">
    <property type="entry name" value="HATPase_dom"/>
</dbReference>
<feature type="transmembrane region" description="Helical" evidence="8">
    <location>
        <begin position="60"/>
        <end position="80"/>
    </location>
</feature>
<dbReference type="InterPro" id="IPR005467">
    <property type="entry name" value="His_kinase_dom"/>
</dbReference>
<feature type="transmembrane region" description="Helical" evidence="8">
    <location>
        <begin position="33"/>
        <end position="53"/>
    </location>
</feature>
<feature type="transmembrane region" description="Helical" evidence="8">
    <location>
        <begin position="154"/>
        <end position="176"/>
    </location>
</feature>
<evidence type="ECO:0000256" key="6">
    <source>
        <dbReference type="ARBA" id="ARBA00022840"/>
    </source>
</evidence>
<dbReference type="PANTHER" id="PTHR43065:SF46">
    <property type="entry name" value="C4-DICARBOXYLATE TRANSPORT SENSOR PROTEIN DCTB"/>
    <property type="match status" value="1"/>
</dbReference>
<evidence type="ECO:0000256" key="2">
    <source>
        <dbReference type="ARBA" id="ARBA00012438"/>
    </source>
</evidence>
<accession>A0A398B566</accession>
<dbReference type="PANTHER" id="PTHR43065">
    <property type="entry name" value="SENSOR HISTIDINE KINASE"/>
    <property type="match status" value="1"/>
</dbReference>
<evidence type="ECO:0000256" key="7">
    <source>
        <dbReference type="ARBA" id="ARBA00023012"/>
    </source>
</evidence>
<keyword evidence="8" id="KW-0812">Transmembrane</keyword>
<comment type="catalytic activity">
    <reaction evidence="1">
        <text>ATP + protein L-histidine = ADP + protein N-phospho-L-histidine.</text>
        <dbReference type="EC" id="2.7.13.3"/>
    </reaction>
</comment>
<proteinExistence type="predicted"/>
<evidence type="ECO:0000256" key="4">
    <source>
        <dbReference type="ARBA" id="ARBA00022741"/>
    </source>
</evidence>
<evidence type="ECO:0000259" key="9">
    <source>
        <dbReference type="PROSITE" id="PS50109"/>
    </source>
</evidence>
<feature type="transmembrane region" description="Helical" evidence="8">
    <location>
        <begin position="122"/>
        <end position="142"/>
    </location>
</feature>
<dbReference type="InterPro" id="IPR036890">
    <property type="entry name" value="HATPase_C_sf"/>
</dbReference>
<name>A0A398B566_9BACI</name>
<dbReference type="RefSeq" id="WP_119113205.1">
    <property type="nucleotide sequence ID" value="NZ_CBCSEO010000001.1"/>
</dbReference>
<feature type="domain" description="Histidine kinase" evidence="9">
    <location>
        <begin position="275"/>
        <end position="425"/>
    </location>
</feature>
<reference evidence="10 11" key="1">
    <citation type="submission" date="2018-08" db="EMBL/GenBank/DDBJ databases">
        <title>Bacillus jemisoniae sp. nov., Bacillus chryseoplanitiae sp. nov., Bacillus resnikiae sp. nov., and Bacillus frankliniae sp. nov., isolated from Viking spacecraft and associated surfaces.</title>
        <authorList>
            <person name="Seuylemezian A."/>
            <person name="Vaishampayan P."/>
        </authorList>
    </citation>
    <scope>NUCLEOTIDE SEQUENCE [LARGE SCALE GENOMIC DNA]</scope>
    <source>
        <strain evidence="10 11">JJ-247</strain>
    </source>
</reference>
<keyword evidence="7" id="KW-0902">Two-component regulatory system</keyword>
<evidence type="ECO:0000256" key="8">
    <source>
        <dbReference type="SAM" id="Phobius"/>
    </source>
</evidence>
<dbReference type="EMBL" id="QWVT01000019">
    <property type="protein sequence ID" value="RID84701.1"/>
    <property type="molecule type" value="Genomic_DNA"/>
</dbReference>
<keyword evidence="3" id="KW-0808">Transferase</keyword>
<dbReference type="PROSITE" id="PS50109">
    <property type="entry name" value="HIS_KIN"/>
    <property type="match status" value="1"/>
</dbReference>
<evidence type="ECO:0000256" key="3">
    <source>
        <dbReference type="ARBA" id="ARBA00022679"/>
    </source>
</evidence>